<dbReference type="InterPro" id="IPR013131">
    <property type="entry name" value="Mannitol_DH_N"/>
</dbReference>
<dbReference type="PANTHER" id="PTHR43362:SF1">
    <property type="entry name" value="MANNITOL DEHYDROGENASE 2-RELATED"/>
    <property type="match status" value="1"/>
</dbReference>
<dbReference type="GO" id="GO:0008926">
    <property type="term" value="F:mannitol-1-phosphate 5-dehydrogenase activity"/>
    <property type="evidence" value="ECO:0007669"/>
    <property type="project" value="UniProtKB-EC"/>
</dbReference>
<dbReference type="PRINTS" id="PR00084">
    <property type="entry name" value="MTLDHDRGNASE"/>
</dbReference>
<protein>
    <recommendedName>
        <fullName evidence="3">Mannitol-1-phosphate 5-dehydrogenase</fullName>
        <ecNumber evidence="2">1.1.1.17</ecNumber>
    </recommendedName>
</protein>
<evidence type="ECO:0000313" key="9">
    <source>
        <dbReference type="EMBL" id="GIG51790.1"/>
    </source>
</evidence>
<dbReference type="PANTHER" id="PTHR43362">
    <property type="entry name" value="MANNITOL DEHYDROGENASE DSF1-RELATED"/>
    <property type="match status" value="1"/>
</dbReference>
<evidence type="ECO:0000256" key="4">
    <source>
        <dbReference type="ARBA" id="ARBA00023002"/>
    </source>
</evidence>
<dbReference type="InterPro" id="IPR013328">
    <property type="entry name" value="6PGD_dom2"/>
</dbReference>
<reference evidence="9" key="1">
    <citation type="submission" date="2021-01" db="EMBL/GenBank/DDBJ databases">
        <title>Whole genome shotgun sequence of Dactylosporangium siamense NBRC 106093.</title>
        <authorList>
            <person name="Komaki H."/>
            <person name="Tamura T."/>
        </authorList>
    </citation>
    <scope>NUCLEOTIDE SEQUENCE</scope>
    <source>
        <strain evidence="9">NBRC 106093</strain>
    </source>
</reference>
<evidence type="ECO:0000256" key="5">
    <source>
        <dbReference type="ARBA" id="ARBA00023027"/>
    </source>
</evidence>
<keyword evidence="5" id="KW-0520">NAD</keyword>
<comment type="catalytic activity">
    <reaction evidence="6">
        <text>D-mannitol 1-phosphate + NAD(+) = beta-D-fructose 6-phosphate + NADH + H(+)</text>
        <dbReference type="Rhea" id="RHEA:19661"/>
        <dbReference type="ChEBI" id="CHEBI:15378"/>
        <dbReference type="ChEBI" id="CHEBI:57540"/>
        <dbReference type="ChEBI" id="CHEBI:57634"/>
        <dbReference type="ChEBI" id="CHEBI:57945"/>
        <dbReference type="ChEBI" id="CHEBI:61381"/>
        <dbReference type="EC" id="1.1.1.17"/>
    </reaction>
</comment>
<dbReference type="Pfam" id="PF08125">
    <property type="entry name" value="Mannitol_dh_C"/>
    <property type="match status" value="1"/>
</dbReference>
<dbReference type="InterPro" id="IPR008927">
    <property type="entry name" value="6-PGluconate_DH-like_C_sf"/>
</dbReference>
<dbReference type="GO" id="GO:0019594">
    <property type="term" value="P:mannitol metabolic process"/>
    <property type="evidence" value="ECO:0007669"/>
    <property type="project" value="InterPro"/>
</dbReference>
<evidence type="ECO:0000313" key="10">
    <source>
        <dbReference type="Proteomes" id="UP000660611"/>
    </source>
</evidence>
<evidence type="ECO:0000259" key="8">
    <source>
        <dbReference type="Pfam" id="PF08125"/>
    </source>
</evidence>
<dbReference type="Gene3D" id="1.10.1040.10">
    <property type="entry name" value="N-(1-d-carboxylethyl)-l-norvaline Dehydrogenase, domain 2"/>
    <property type="match status" value="1"/>
</dbReference>
<evidence type="ECO:0000256" key="6">
    <source>
        <dbReference type="ARBA" id="ARBA00048615"/>
    </source>
</evidence>
<dbReference type="InterPro" id="IPR050988">
    <property type="entry name" value="Mannitol_DH/Oxidoreductase"/>
</dbReference>
<dbReference type="Pfam" id="PF01232">
    <property type="entry name" value="Mannitol_dh"/>
    <property type="match status" value="1"/>
</dbReference>
<dbReference type="InterPro" id="IPR036291">
    <property type="entry name" value="NAD(P)-bd_dom_sf"/>
</dbReference>
<keyword evidence="4" id="KW-0560">Oxidoreductase</keyword>
<dbReference type="SUPFAM" id="SSF48179">
    <property type="entry name" value="6-phosphogluconate dehydrogenase C-terminal domain-like"/>
    <property type="match status" value="1"/>
</dbReference>
<accession>A0A919UHP2</accession>
<dbReference type="Gene3D" id="3.40.50.720">
    <property type="entry name" value="NAD(P)-binding Rossmann-like Domain"/>
    <property type="match status" value="1"/>
</dbReference>
<dbReference type="PROSITE" id="PS00974">
    <property type="entry name" value="MANNITOL_DHGENASE"/>
    <property type="match status" value="1"/>
</dbReference>
<evidence type="ECO:0000259" key="7">
    <source>
        <dbReference type="Pfam" id="PF01232"/>
    </source>
</evidence>
<sequence>MVTRLSRHDLSLPAGVRAPSYDLRDVTVGIVHLGVGAFHRAHQAVYTDTVLAADPTWGISGFTQRSATVRDQLAPQDGLYTVLERGAGAAPPRVIGALREVRTQDEDGGPAARIADPRVRLVTLTVTEKGYRPDAPAVGRLVAGLELRRRADAGPISVLSCDNLTANGATLRGRVAEHCAGLPDGDRLLDWITASVAFPSCVVDRIVPATTAADRAVVMAALGMCDEGAVVAEPFSQWVIEDTFAAGRPAWDATFTTDVAPYEAAKLRLLNATHSLLAYTGALAGYDTIAAAMTDPVLADAARRLMTEDAAPTLTLPDGFDLPGYQDSILRRFADPALGHRTTQVASDGSLKLPIRLLGTARDRLSAGGTPQWTALAVAAWMVYVATRQPVDDPLAETLAAATAGRAKPADLVDSLLPVFPDDLGPSWRELLVEHTARLLHN</sequence>
<dbReference type="AlphaFoldDB" id="A0A919UHP2"/>
<feature type="domain" description="Mannitol dehydrogenase C-terminal" evidence="8">
    <location>
        <begin position="258"/>
        <end position="405"/>
    </location>
</feature>
<evidence type="ECO:0000256" key="1">
    <source>
        <dbReference type="ARBA" id="ARBA00006541"/>
    </source>
</evidence>
<keyword evidence="10" id="KW-1185">Reference proteome</keyword>
<comment type="caution">
    <text evidence="9">The sequence shown here is derived from an EMBL/GenBank/DDBJ whole genome shotgun (WGS) entry which is preliminary data.</text>
</comment>
<dbReference type="InterPro" id="IPR000669">
    <property type="entry name" value="Mannitol_DH"/>
</dbReference>
<dbReference type="SUPFAM" id="SSF51735">
    <property type="entry name" value="NAD(P)-binding Rossmann-fold domains"/>
    <property type="match status" value="1"/>
</dbReference>
<name>A0A919UHP2_9ACTN</name>
<dbReference type="InterPro" id="IPR013118">
    <property type="entry name" value="Mannitol_DH_C"/>
</dbReference>
<comment type="similarity">
    <text evidence="1">Belongs to the mannitol dehydrogenase family.</text>
</comment>
<proteinExistence type="inferred from homology"/>
<dbReference type="InterPro" id="IPR023027">
    <property type="entry name" value="Mannitol_DH_CS"/>
</dbReference>
<evidence type="ECO:0000256" key="3">
    <source>
        <dbReference type="ARBA" id="ARBA00016219"/>
    </source>
</evidence>
<evidence type="ECO:0000256" key="2">
    <source>
        <dbReference type="ARBA" id="ARBA00012939"/>
    </source>
</evidence>
<dbReference type="EC" id="1.1.1.17" evidence="2"/>
<dbReference type="EMBL" id="BONQ01000162">
    <property type="protein sequence ID" value="GIG51790.1"/>
    <property type="molecule type" value="Genomic_DNA"/>
</dbReference>
<organism evidence="9 10">
    <name type="scientific">Dactylosporangium siamense</name>
    <dbReference type="NCBI Taxonomy" id="685454"/>
    <lineage>
        <taxon>Bacteria</taxon>
        <taxon>Bacillati</taxon>
        <taxon>Actinomycetota</taxon>
        <taxon>Actinomycetes</taxon>
        <taxon>Micromonosporales</taxon>
        <taxon>Micromonosporaceae</taxon>
        <taxon>Dactylosporangium</taxon>
    </lineage>
</organism>
<dbReference type="Proteomes" id="UP000660611">
    <property type="component" value="Unassembled WGS sequence"/>
</dbReference>
<gene>
    <name evidence="9" type="ORF">Dsi01nite_098310</name>
</gene>
<feature type="domain" description="Mannitol dehydrogenase N-terminal" evidence="7">
    <location>
        <begin position="29"/>
        <end position="252"/>
    </location>
</feature>